<dbReference type="AlphaFoldDB" id="A0A8X7C9W8"/>
<evidence type="ECO:0000313" key="3">
    <source>
        <dbReference type="Proteomes" id="UP000886998"/>
    </source>
</evidence>
<protein>
    <submittedName>
        <fullName evidence="2">Uncharacterized protein</fullName>
    </submittedName>
</protein>
<name>A0A8X7C9W8_9ARAC</name>
<accession>A0A8X7C9W8</accession>
<feature type="region of interest" description="Disordered" evidence="1">
    <location>
        <begin position="1"/>
        <end position="23"/>
    </location>
</feature>
<dbReference type="OrthoDB" id="6424711at2759"/>
<proteinExistence type="predicted"/>
<reference evidence="2" key="1">
    <citation type="submission" date="2020-08" db="EMBL/GenBank/DDBJ databases">
        <title>Multicomponent nature underlies the extraordinary mechanical properties of spider dragline silk.</title>
        <authorList>
            <person name="Kono N."/>
            <person name="Nakamura H."/>
            <person name="Mori M."/>
            <person name="Yoshida Y."/>
            <person name="Ohtoshi R."/>
            <person name="Malay A.D."/>
            <person name="Moran D.A.P."/>
            <person name="Tomita M."/>
            <person name="Numata K."/>
            <person name="Arakawa K."/>
        </authorList>
    </citation>
    <scope>NUCLEOTIDE SEQUENCE</scope>
</reference>
<dbReference type="EMBL" id="BMAV01011424">
    <property type="protein sequence ID" value="GFY57289.1"/>
    <property type="molecule type" value="Genomic_DNA"/>
</dbReference>
<keyword evidence="3" id="KW-1185">Reference proteome</keyword>
<comment type="caution">
    <text evidence="2">The sequence shown here is derived from an EMBL/GenBank/DDBJ whole genome shotgun (WGS) entry which is preliminary data.</text>
</comment>
<evidence type="ECO:0000256" key="1">
    <source>
        <dbReference type="SAM" id="MobiDB-lite"/>
    </source>
</evidence>
<dbReference type="Proteomes" id="UP000886998">
    <property type="component" value="Unassembled WGS sequence"/>
</dbReference>
<gene>
    <name evidence="2" type="primary">X975_04205</name>
    <name evidence="2" type="ORF">TNIN_75681</name>
</gene>
<sequence>MEDLYNYNPDSCESNYSSESESKEPNDYLTFVSKITDELRCHFKRNRDKEEYCDDIFEDIFTTPVSGSFSYYTDLLAVAQRKNDRKENNKVIQETTEFDTQESSTAIFSEFHCSCACSGTYNPAMGAGPLEELFKVLEPFQQNYFFPSSANVSNTNGPSYLSETLGSLDTTSNDIFYSPSLDDGYAEFIDIFHRWTADAFPQEFSVSNPNDF</sequence>
<evidence type="ECO:0000313" key="2">
    <source>
        <dbReference type="EMBL" id="GFY57289.1"/>
    </source>
</evidence>
<organism evidence="2 3">
    <name type="scientific">Trichonephila inaurata madagascariensis</name>
    <dbReference type="NCBI Taxonomy" id="2747483"/>
    <lineage>
        <taxon>Eukaryota</taxon>
        <taxon>Metazoa</taxon>
        <taxon>Ecdysozoa</taxon>
        <taxon>Arthropoda</taxon>
        <taxon>Chelicerata</taxon>
        <taxon>Arachnida</taxon>
        <taxon>Araneae</taxon>
        <taxon>Araneomorphae</taxon>
        <taxon>Entelegynae</taxon>
        <taxon>Araneoidea</taxon>
        <taxon>Nephilidae</taxon>
        <taxon>Trichonephila</taxon>
        <taxon>Trichonephila inaurata</taxon>
    </lineage>
</organism>